<proteinExistence type="predicted"/>
<comment type="caution">
    <text evidence="1">The sequence shown here is derived from an EMBL/GenBank/DDBJ whole genome shotgun (WGS) entry which is preliminary data.</text>
</comment>
<organism evidence="1 2">
    <name type="scientific">Puccinia striiformis</name>
    <dbReference type="NCBI Taxonomy" id="27350"/>
    <lineage>
        <taxon>Eukaryota</taxon>
        <taxon>Fungi</taxon>
        <taxon>Dikarya</taxon>
        <taxon>Basidiomycota</taxon>
        <taxon>Pucciniomycotina</taxon>
        <taxon>Pucciniomycetes</taxon>
        <taxon>Pucciniales</taxon>
        <taxon>Pucciniaceae</taxon>
        <taxon>Puccinia</taxon>
    </lineage>
</organism>
<dbReference type="PANTHER" id="PTHR33069">
    <property type="entry name" value="CHROMOSOME 7, WHOLE GENOME SHOTGUN SEQUENCE-RELATED"/>
    <property type="match status" value="1"/>
</dbReference>
<gene>
    <name evidence="1" type="ORF">PSTT_17059</name>
</gene>
<dbReference type="VEuPathDB" id="FungiDB:PSHT_08342"/>
<dbReference type="VEuPathDB" id="FungiDB:PSTT_17059"/>
<sequence>MSDSGMSSSSEIESVLEALEDLKERYMDPMFSRPEGPEKKEFTGDELDQKNRLFDQVQSTLVPLIQEQVDCVLSSLELQGDLKEEQKEPNFDLTCEYLSELDETLQETIKCVESAAIDIMPIGAHDHYLKRCKEFTSNQLMHCISNIYMSMGSGCNHSTNKAIQRFQPGSDFDFIRDEIRRRRDRTPLRKHVIELARFTIPLIKLTRILSKKISSKNTKILPFTLDTELNSETLSQLYDNTETIEDCCRLFIRRLVGSYNRNALEHDQAEMRGEIIAISQLLDSILLDLALHLIPLPVETDSSRRRRDFKTWISSFQVVWHRTTHNMLYILDKFEAENLPEPAPDR</sequence>
<dbReference type="PANTHER" id="PTHR33069:SF3">
    <property type="entry name" value="DYNEIN HEAVY CHAIN TAIL DOMAIN-CONTAINING PROTEIN"/>
    <property type="match status" value="1"/>
</dbReference>
<evidence type="ECO:0000313" key="1">
    <source>
        <dbReference type="EMBL" id="POV94027.1"/>
    </source>
</evidence>
<dbReference type="AlphaFoldDB" id="A0A2S4U9R9"/>
<evidence type="ECO:0000313" key="2">
    <source>
        <dbReference type="Proteomes" id="UP000239156"/>
    </source>
</evidence>
<dbReference type="EMBL" id="PKSL01000466">
    <property type="protein sequence ID" value="POV94027.1"/>
    <property type="molecule type" value="Genomic_DNA"/>
</dbReference>
<dbReference type="Proteomes" id="UP000239156">
    <property type="component" value="Unassembled WGS sequence"/>
</dbReference>
<reference evidence="1" key="1">
    <citation type="submission" date="2017-12" db="EMBL/GenBank/DDBJ databases">
        <title>Gene loss provides genomic basis for host adaptation in cereal stripe rust fungi.</title>
        <authorList>
            <person name="Xia C."/>
        </authorList>
    </citation>
    <scope>NUCLEOTIDE SEQUENCE [LARGE SCALE GENOMIC DNA]</scope>
    <source>
        <strain evidence="1">93-210</strain>
    </source>
</reference>
<keyword evidence="2" id="KW-1185">Reference proteome</keyword>
<dbReference type="VEuPathDB" id="FungiDB:PSHT_08343"/>
<accession>A0A2S4U9R9</accession>
<name>A0A2S4U9R9_9BASI</name>
<protein>
    <submittedName>
        <fullName evidence="1">Uncharacterized protein</fullName>
    </submittedName>
</protein>